<protein>
    <submittedName>
        <fullName evidence="2">Uncharacterized protein</fullName>
    </submittedName>
</protein>
<dbReference type="AlphaFoldDB" id="A0A9P9EZV9"/>
<evidence type="ECO:0000256" key="1">
    <source>
        <dbReference type="SAM" id="MobiDB-lite"/>
    </source>
</evidence>
<organism evidence="2 3">
    <name type="scientific">Dactylonectria macrodidyma</name>
    <dbReference type="NCBI Taxonomy" id="307937"/>
    <lineage>
        <taxon>Eukaryota</taxon>
        <taxon>Fungi</taxon>
        <taxon>Dikarya</taxon>
        <taxon>Ascomycota</taxon>
        <taxon>Pezizomycotina</taxon>
        <taxon>Sordariomycetes</taxon>
        <taxon>Hypocreomycetidae</taxon>
        <taxon>Hypocreales</taxon>
        <taxon>Nectriaceae</taxon>
        <taxon>Dactylonectria</taxon>
    </lineage>
</organism>
<dbReference type="OrthoDB" id="4157208at2759"/>
<evidence type="ECO:0000313" key="2">
    <source>
        <dbReference type="EMBL" id="KAH7148633.1"/>
    </source>
</evidence>
<name>A0A9P9EZV9_9HYPO</name>
<accession>A0A9P9EZV9</accession>
<comment type="caution">
    <text evidence="2">The sequence shown here is derived from an EMBL/GenBank/DDBJ whole genome shotgun (WGS) entry which is preliminary data.</text>
</comment>
<feature type="compositionally biased region" description="Low complexity" evidence="1">
    <location>
        <begin position="1"/>
        <end position="25"/>
    </location>
</feature>
<reference evidence="2" key="1">
    <citation type="journal article" date="2021" name="Nat. Commun.">
        <title>Genetic determinants of endophytism in the Arabidopsis root mycobiome.</title>
        <authorList>
            <person name="Mesny F."/>
            <person name="Miyauchi S."/>
            <person name="Thiergart T."/>
            <person name="Pickel B."/>
            <person name="Atanasova L."/>
            <person name="Karlsson M."/>
            <person name="Huettel B."/>
            <person name="Barry K.W."/>
            <person name="Haridas S."/>
            <person name="Chen C."/>
            <person name="Bauer D."/>
            <person name="Andreopoulos W."/>
            <person name="Pangilinan J."/>
            <person name="LaButti K."/>
            <person name="Riley R."/>
            <person name="Lipzen A."/>
            <person name="Clum A."/>
            <person name="Drula E."/>
            <person name="Henrissat B."/>
            <person name="Kohler A."/>
            <person name="Grigoriev I.V."/>
            <person name="Martin F.M."/>
            <person name="Hacquard S."/>
        </authorList>
    </citation>
    <scope>NUCLEOTIDE SEQUENCE</scope>
    <source>
        <strain evidence="2">MPI-CAGE-AT-0147</strain>
    </source>
</reference>
<feature type="region of interest" description="Disordered" evidence="1">
    <location>
        <begin position="1"/>
        <end position="35"/>
    </location>
</feature>
<gene>
    <name evidence="2" type="ORF">EDB81DRAFT_883041</name>
</gene>
<dbReference type="Proteomes" id="UP000738349">
    <property type="component" value="Unassembled WGS sequence"/>
</dbReference>
<evidence type="ECO:0000313" key="3">
    <source>
        <dbReference type="Proteomes" id="UP000738349"/>
    </source>
</evidence>
<proteinExistence type="predicted"/>
<sequence length="90" mass="9391">MDAPSFSSTSSASSAQQSPTVQMVPQPVPVPSKTSSTDVFLKEFNLVAEAAKRAQMAVMQGLLSPFVSISAMAYDCGLFPPIALVPVSRG</sequence>
<keyword evidence="3" id="KW-1185">Reference proteome</keyword>
<dbReference type="EMBL" id="JAGMUV010000007">
    <property type="protein sequence ID" value="KAH7148633.1"/>
    <property type="molecule type" value="Genomic_DNA"/>
</dbReference>